<protein>
    <submittedName>
        <fullName evidence="1">Uncharacterized protein</fullName>
    </submittedName>
</protein>
<name>A0A9P7D4E9_9AGAM</name>
<sequence length="183" mass="20032">MATVPDIKTTNIQYLIPGRKPTVNGNITVPVQGKLYRPPGELLLEATCFPVKRLDDNHSEIDIYGAGIACLKGHEPRSFASAQSYNVDLADPNGKTFLLHRIIQTIVSSAICDPGREHKDFLTDFLKIKIVGAPPPEGDIFGIVKQLCHAVESIMGNPCHTIIVDFLLSDTAPLMKRAIEPPH</sequence>
<evidence type="ECO:0000313" key="2">
    <source>
        <dbReference type="Proteomes" id="UP000714275"/>
    </source>
</evidence>
<reference evidence="1" key="1">
    <citation type="journal article" date="2020" name="New Phytol.">
        <title>Comparative genomics reveals dynamic genome evolution in host specialist ectomycorrhizal fungi.</title>
        <authorList>
            <person name="Lofgren L.A."/>
            <person name="Nguyen N.H."/>
            <person name="Vilgalys R."/>
            <person name="Ruytinx J."/>
            <person name="Liao H.L."/>
            <person name="Branco S."/>
            <person name="Kuo A."/>
            <person name="LaButti K."/>
            <person name="Lipzen A."/>
            <person name="Andreopoulos W."/>
            <person name="Pangilinan J."/>
            <person name="Riley R."/>
            <person name="Hundley H."/>
            <person name="Na H."/>
            <person name="Barry K."/>
            <person name="Grigoriev I.V."/>
            <person name="Stajich J.E."/>
            <person name="Kennedy P.G."/>
        </authorList>
    </citation>
    <scope>NUCLEOTIDE SEQUENCE</scope>
    <source>
        <strain evidence="1">DOB743</strain>
    </source>
</reference>
<dbReference type="OrthoDB" id="2669926at2759"/>
<dbReference type="Proteomes" id="UP000714275">
    <property type="component" value="Unassembled WGS sequence"/>
</dbReference>
<organism evidence="1 2">
    <name type="scientific">Suillus placidus</name>
    <dbReference type="NCBI Taxonomy" id="48579"/>
    <lineage>
        <taxon>Eukaryota</taxon>
        <taxon>Fungi</taxon>
        <taxon>Dikarya</taxon>
        <taxon>Basidiomycota</taxon>
        <taxon>Agaricomycotina</taxon>
        <taxon>Agaricomycetes</taxon>
        <taxon>Agaricomycetidae</taxon>
        <taxon>Boletales</taxon>
        <taxon>Suillineae</taxon>
        <taxon>Suillaceae</taxon>
        <taxon>Suillus</taxon>
    </lineage>
</organism>
<evidence type="ECO:0000313" key="1">
    <source>
        <dbReference type="EMBL" id="KAG1778096.1"/>
    </source>
</evidence>
<proteinExistence type="predicted"/>
<accession>A0A9P7D4E9</accession>
<gene>
    <name evidence="1" type="ORF">EV702DRAFT_1044792</name>
</gene>
<comment type="caution">
    <text evidence="1">The sequence shown here is derived from an EMBL/GenBank/DDBJ whole genome shotgun (WGS) entry which is preliminary data.</text>
</comment>
<keyword evidence="2" id="KW-1185">Reference proteome</keyword>
<dbReference type="AlphaFoldDB" id="A0A9P7D4E9"/>
<dbReference type="EMBL" id="JABBWD010000017">
    <property type="protein sequence ID" value="KAG1778096.1"/>
    <property type="molecule type" value="Genomic_DNA"/>
</dbReference>